<evidence type="ECO:0000313" key="7">
    <source>
        <dbReference type="Proteomes" id="UP000004750"/>
    </source>
</evidence>
<protein>
    <submittedName>
        <fullName evidence="6">DNA (Cytosine-5-)-methyltransferase</fullName>
    </submittedName>
</protein>
<dbReference type="GO" id="GO:0003677">
    <property type="term" value="F:DNA binding"/>
    <property type="evidence" value="ECO:0007669"/>
    <property type="project" value="InterPro"/>
</dbReference>
<dbReference type="HOGENOM" id="CLU_013151_0_0_6"/>
<dbReference type="Proteomes" id="UP000004750">
    <property type="component" value="Unassembled WGS sequence"/>
</dbReference>
<proteinExistence type="inferred from homology"/>
<evidence type="ECO:0000313" key="6">
    <source>
        <dbReference type="EMBL" id="EHM55144.1"/>
    </source>
</evidence>
<gene>
    <name evidence="6" type="ORF">HMPREF9080_00897</name>
</gene>
<dbReference type="STRING" id="797473.HMPREF9080_00897"/>
<dbReference type="AlphaFoldDB" id="G9ZDR3"/>
<feature type="domain" description="DNA methylase N-4/N-6" evidence="5">
    <location>
        <begin position="490"/>
        <end position="780"/>
    </location>
</feature>
<evidence type="ECO:0000256" key="3">
    <source>
        <dbReference type="ARBA" id="ARBA00022679"/>
    </source>
</evidence>
<dbReference type="InterPro" id="IPR001091">
    <property type="entry name" value="RM_Methyltransferase"/>
</dbReference>
<keyword evidence="4" id="KW-0175">Coiled coil</keyword>
<evidence type="ECO:0000256" key="2">
    <source>
        <dbReference type="ARBA" id="ARBA00022603"/>
    </source>
</evidence>
<evidence type="ECO:0000256" key="4">
    <source>
        <dbReference type="SAM" id="Coils"/>
    </source>
</evidence>
<dbReference type="EMBL" id="AGCM01000046">
    <property type="protein sequence ID" value="EHM55144.1"/>
    <property type="molecule type" value="Genomic_DNA"/>
</dbReference>
<dbReference type="GO" id="GO:0032259">
    <property type="term" value="P:methylation"/>
    <property type="evidence" value="ECO:0007669"/>
    <property type="project" value="UniProtKB-KW"/>
</dbReference>
<dbReference type="Gene3D" id="3.40.50.150">
    <property type="entry name" value="Vaccinia Virus protein VP39"/>
    <property type="match status" value="1"/>
</dbReference>
<dbReference type="PROSITE" id="PS00092">
    <property type="entry name" value="N6_MTASE"/>
    <property type="match status" value="1"/>
</dbReference>
<dbReference type="InterPro" id="IPR002941">
    <property type="entry name" value="DNA_methylase_N4/N6"/>
</dbReference>
<dbReference type="Pfam" id="PF01555">
    <property type="entry name" value="N6_N4_Mtase"/>
    <property type="match status" value="1"/>
</dbReference>
<sequence length="989" mass="113106">MTTLDELTTKLREIFQIDRPDLDFGIYKILNSRAKEIGEYLENRLPAKIKAAFADAAQNQTAQWQNELEEAKKAAATLGANSDDLPKVKELQAKIAAAQKGGAAGEAAVYNHLLTFFSRYYEEGDFISQRRYKGDTYAVPYSGEEVLLHWANKDQYYTKSGENFSNYRFRLTDGREVFFCLTAADTTKDNRKDNDAARVFALAQEHVIEKEDDNGDIYEEAVYPVREISDASGGKTLEIRFEYIVAPKGEKKPQEKANENTIATLKKLIGEDWQAVWQPAPTEKNTNRTLLEKHLADYTAKNTADYFIHKDLGGFLRRELDFYIINEVMDLDNIQDAPTFANIEGSLHQIQILRAIAREIIDFLAQLEDFQKKLWLKKKFVAQSHWLITLNHIPADMLKTVFANAKQREAWQNLFVINDLPPHDGNPASFAETNPYLTVDTSLFPAAFQTALLAALSNDHDLDEATDGLLIHSDNFQALNLLQARYRGQVKCIYIDPPFNLGSNGDFLYKTDYKDSSWITFLKNRIDISKGLLRKDAFFYLRCDHNGNSLAKLMLNKCFGVENFEAELLVQRIRKNVTGQGKITLPLANDSLFLYANSEYSRFINPYLILKKKRQAYWRRIDDSAGFRNPPERLIFGTIFKPYKYDAHFKYSQKSIDEMTKEGRIRLICKEKACRYEHYSGNWNGCPKCGSNEATPQYLVLESDKQILDTNWLDITGYSHITDFSTENSEVLLNRVLNVASSEKELVLDYFVGSGTTLTVATKTNRKYIGVEQGEHLKTIVIPRLEKTFRENKITQIIKVLKLESYEDTLNNLVLKDNGDLFAKLNDGAKEDYLLRYMLADQSRDSLLNTDVFRRPFNYQMDIATNSAGATERMDIDLVETFNYLLGLRVHAVKDRIEKDGYLAVEGTLPDGETALVLWRDCEKVGYEGLDALLGRLKINPQDSKYDTVYINGDHNIATVWENENGVTGRLKIRQIESEFMALMFGEAQ</sequence>
<name>G9ZDR3_9GAMM</name>
<comment type="caution">
    <text evidence="6">The sequence shown here is derived from an EMBL/GenBank/DDBJ whole genome shotgun (WGS) entry which is preliminary data.</text>
</comment>
<dbReference type="PATRIC" id="fig|797473.3.peg.731"/>
<evidence type="ECO:0000259" key="5">
    <source>
        <dbReference type="Pfam" id="PF01555"/>
    </source>
</evidence>
<dbReference type="SUPFAM" id="SSF53335">
    <property type="entry name" value="S-adenosyl-L-methionine-dependent methyltransferases"/>
    <property type="match status" value="1"/>
</dbReference>
<dbReference type="RefSeq" id="WP_006984916.1">
    <property type="nucleotide sequence ID" value="NZ_JH417906.1"/>
</dbReference>
<feature type="coiled-coil region" evidence="4">
    <location>
        <begin position="54"/>
        <end position="81"/>
    </location>
</feature>
<dbReference type="InterPro" id="IPR002052">
    <property type="entry name" value="DNA_methylase_N6_adenine_CS"/>
</dbReference>
<dbReference type="PRINTS" id="PR00508">
    <property type="entry name" value="S21N4MTFRASE"/>
</dbReference>
<dbReference type="GO" id="GO:0008170">
    <property type="term" value="F:N-methyltransferase activity"/>
    <property type="evidence" value="ECO:0007669"/>
    <property type="project" value="InterPro"/>
</dbReference>
<reference evidence="6 7" key="1">
    <citation type="submission" date="2011-08" db="EMBL/GenBank/DDBJ databases">
        <authorList>
            <person name="Weinstock G."/>
            <person name="Sodergren E."/>
            <person name="Clifton S."/>
            <person name="Fulton L."/>
            <person name="Fulton B."/>
            <person name="Courtney L."/>
            <person name="Fronick C."/>
            <person name="Harrison M."/>
            <person name="Strong C."/>
            <person name="Farmer C."/>
            <person name="Delahaunty K."/>
            <person name="Markovic C."/>
            <person name="Hall O."/>
            <person name="Minx P."/>
            <person name="Tomlinson C."/>
            <person name="Mitreva M."/>
            <person name="Hou S."/>
            <person name="Chen J."/>
            <person name="Wollam A."/>
            <person name="Pepin K.H."/>
            <person name="Johnson M."/>
            <person name="Bhonagiri V."/>
            <person name="Zhang X."/>
            <person name="Suruliraj S."/>
            <person name="Warren W."/>
            <person name="Chinwalla A."/>
            <person name="Mardis E.R."/>
            <person name="Wilson R.K."/>
        </authorList>
    </citation>
    <scope>NUCLEOTIDE SEQUENCE [LARGE SCALE GENOMIC DNA]</scope>
    <source>
        <strain evidence="6 7">F0432</strain>
    </source>
</reference>
<evidence type="ECO:0000256" key="1">
    <source>
        <dbReference type="ARBA" id="ARBA00006594"/>
    </source>
</evidence>
<keyword evidence="2 6" id="KW-0489">Methyltransferase</keyword>
<dbReference type="InterPro" id="IPR029063">
    <property type="entry name" value="SAM-dependent_MTases_sf"/>
</dbReference>
<keyword evidence="3 6" id="KW-0808">Transferase</keyword>
<comment type="similarity">
    <text evidence="1">Belongs to the N(4)/N(6)-methyltransferase family.</text>
</comment>
<organism evidence="6 7">
    <name type="scientific">Cardiobacterium valvarum F0432</name>
    <dbReference type="NCBI Taxonomy" id="797473"/>
    <lineage>
        <taxon>Bacteria</taxon>
        <taxon>Pseudomonadati</taxon>
        <taxon>Pseudomonadota</taxon>
        <taxon>Gammaproteobacteria</taxon>
        <taxon>Cardiobacteriales</taxon>
        <taxon>Cardiobacteriaceae</taxon>
        <taxon>Cardiobacterium</taxon>
    </lineage>
</organism>
<accession>G9ZDR3</accession>